<dbReference type="Pfam" id="PF01145">
    <property type="entry name" value="Band_7"/>
    <property type="match status" value="1"/>
</dbReference>
<accession>A0ABX4YFH0</accession>
<protein>
    <submittedName>
        <fullName evidence="3">Peptidase</fullName>
    </submittedName>
</protein>
<dbReference type="SUPFAM" id="SSF117892">
    <property type="entry name" value="Band 7/SPFH domain"/>
    <property type="match status" value="1"/>
</dbReference>
<evidence type="ECO:0000313" key="4">
    <source>
        <dbReference type="Proteomes" id="UP000094669"/>
    </source>
</evidence>
<keyword evidence="4" id="KW-1185">Reference proteome</keyword>
<organism evidence="3 4">
    <name type="scientific">Leptospira inadai serovar Lyme</name>
    <dbReference type="NCBI Taxonomy" id="293084"/>
    <lineage>
        <taxon>Bacteria</taxon>
        <taxon>Pseudomonadati</taxon>
        <taxon>Spirochaetota</taxon>
        <taxon>Spirochaetia</taxon>
        <taxon>Leptospirales</taxon>
        <taxon>Leptospiraceae</taxon>
        <taxon>Leptospira</taxon>
    </lineage>
</organism>
<reference evidence="3" key="1">
    <citation type="submission" date="2018-01" db="EMBL/GenBank/DDBJ databases">
        <title>Genomic characterization of Leptospira inadai serogroup Lyme isolated from captured rat in Brazil and comparative analysis with human reference strain.</title>
        <authorList>
            <person name="Moreno L.Z."/>
            <person name="Loureiro A.P."/>
            <person name="Miraglia F."/>
            <person name="Kremer F.S."/>
            <person name="Eslabao M.R."/>
            <person name="Dellagostin O.A."/>
            <person name="Lilenbaum W."/>
            <person name="Moreno A.M."/>
        </authorList>
    </citation>
    <scope>NUCLEOTIDE SEQUENCE [LARGE SCALE GENOMIC DNA]</scope>
    <source>
        <strain evidence="3">M34/99</strain>
    </source>
</reference>
<dbReference type="PROSITE" id="PS51257">
    <property type="entry name" value="PROKAR_LIPOPROTEIN"/>
    <property type="match status" value="1"/>
</dbReference>
<comment type="caution">
    <text evidence="3">The sequence shown here is derived from an EMBL/GenBank/DDBJ whole genome shotgun (WGS) entry which is preliminary data.</text>
</comment>
<comment type="subcellular location">
    <subcellularLocation>
        <location evidence="1">Membrane</location>
        <topology evidence="1">Single-pass membrane protein</topology>
    </subcellularLocation>
</comment>
<gene>
    <name evidence="3" type="ORF">BES34_016075</name>
</gene>
<evidence type="ECO:0000313" key="3">
    <source>
        <dbReference type="EMBL" id="PNV73935.1"/>
    </source>
</evidence>
<dbReference type="InterPro" id="IPR000163">
    <property type="entry name" value="Prohibitin"/>
</dbReference>
<evidence type="ECO:0000256" key="1">
    <source>
        <dbReference type="ARBA" id="ARBA00004167"/>
    </source>
</evidence>
<dbReference type="Proteomes" id="UP000094669">
    <property type="component" value="Unassembled WGS sequence"/>
</dbReference>
<dbReference type="EMBL" id="MCRM02000020">
    <property type="protein sequence ID" value="PNV73935.1"/>
    <property type="molecule type" value="Genomic_DNA"/>
</dbReference>
<dbReference type="InterPro" id="IPR036013">
    <property type="entry name" value="Band_7/SPFH_dom_sf"/>
</dbReference>
<dbReference type="CDD" id="cd03401">
    <property type="entry name" value="SPFH_prohibitin"/>
    <property type="match status" value="1"/>
</dbReference>
<proteinExistence type="predicted"/>
<dbReference type="PANTHER" id="PTHR23222">
    <property type="entry name" value="PROHIBITIN"/>
    <property type="match status" value="1"/>
</dbReference>
<evidence type="ECO:0000259" key="2">
    <source>
        <dbReference type="Pfam" id="PF01145"/>
    </source>
</evidence>
<dbReference type="Gene3D" id="3.30.479.30">
    <property type="entry name" value="Band 7 domain"/>
    <property type="match status" value="1"/>
</dbReference>
<dbReference type="RefSeq" id="WP_010415558.1">
    <property type="nucleotide sequence ID" value="NZ_MCRM02000020.1"/>
</dbReference>
<name>A0ABX4YFH0_9LEPT</name>
<dbReference type="PANTHER" id="PTHR23222:SF0">
    <property type="entry name" value="PROHIBITIN 1"/>
    <property type="match status" value="1"/>
</dbReference>
<dbReference type="InterPro" id="IPR001107">
    <property type="entry name" value="Band_7"/>
</dbReference>
<feature type="domain" description="Band 7" evidence="2">
    <location>
        <begin position="21"/>
        <end position="189"/>
    </location>
</feature>
<sequence length="287" mass="33292">MKKRIWWGMFLIFSLLGCYATVPPGHVGLRFDPWNRTLEKKSLPPGNYPIGFFEQVIQYPVQLQSHTEKVEVITRDDLRIEVIATIIIKPIVEEVFDLQTKIGRDFYNMVVQPEFRTCIRNVMTSYPMIQISKKTPDIEKEIKTEVTRRIQGKHVEVDDVVLSDINYSQKIFQAIEEKLTKEQQLEAMKFQIRITQKDNEMERMKAKREAEIRIIEAEAEAKSSVIKARATAEAQEMINSKLTTKYIQYKALENPNNKIIYYPLGKDSLPVIINPQLGGKSEPARSE</sequence>